<feature type="transmembrane region" description="Helical" evidence="9">
    <location>
        <begin position="579"/>
        <end position="601"/>
    </location>
</feature>
<dbReference type="GO" id="GO:0005886">
    <property type="term" value="C:plasma membrane"/>
    <property type="evidence" value="ECO:0007669"/>
    <property type="project" value="TreeGrafter"/>
</dbReference>
<proteinExistence type="predicted"/>
<accession>A0A1W0W962</accession>
<keyword evidence="5 9" id="KW-1133">Transmembrane helix</keyword>
<keyword evidence="8" id="KW-1015">Disulfide bond</keyword>
<keyword evidence="6 9" id="KW-0472">Membrane</keyword>
<feature type="transmembrane region" description="Helical" evidence="9">
    <location>
        <begin position="170"/>
        <end position="197"/>
    </location>
</feature>
<dbReference type="PRINTS" id="PR00176">
    <property type="entry name" value="NANEUSMPORT"/>
</dbReference>
<feature type="disulfide bond" evidence="8">
    <location>
        <begin position="209"/>
        <end position="218"/>
    </location>
</feature>
<dbReference type="InterPro" id="IPR000175">
    <property type="entry name" value="Na/ntran_symport"/>
</dbReference>
<feature type="transmembrane region" description="Helical" evidence="9">
    <location>
        <begin position="401"/>
        <end position="426"/>
    </location>
</feature>
<dbReference type="EMBL" id="MTYJ01000164">
    <property type="protein sequence ID" value="OQV11692.1"/>
    <property type="molecule type" value="Genomic_DNA"/>
</dbReference>
<dbReference type="Pfam" id="PF00209">
    <property type="entry name" value="SNF"/>
    <property type="match status" value="1"/>
</dbReference>
<feature type="binding site" evidence="7">
    <location>
        <position position="111"/>
    </location>
    <ligand>
        <name>Na(+)</name>
        <dbReference type="ChEBI" id="CHEBI:29101"/>
        <label>1</label>
    </ligand>
</feature>
<feature type="transmembrane region" description="Helical" evidence="9">
    <location>
        <begin position="503"/>
        <end position="528"/>
    </location>
</feature>
<feature type="transmembrane region" description="Helical" evidence="9">
    <location>
        <begin position="290"/>
        <end position="309"/>
    </location>
</feature>
<evidence type="ECO:0000256" key="9">
    <source>
        <dbReference type="SAM" id="Phobius"/>
    </source>
</evidence>
<comment type="caution">
    <text evidence="10">The sequence shown here is derived from an EMBL/GenBank/DDBJ whole genome shotgun (WGS) entry which is preliminary data.</text>
</comment>
<dbReference type="SUPFAM" id="SSF161070">
    <property type="entry name" value="SNF-like"/>
    <property type="match status" value="1"/>
</dbReference>
<dbReference type="OrthoDB" id="6581954at2759"/>
<dbReference type="PANTHER" id="PTHR11616">
    <property type="entry name" value="SODIUM/CHLORIDE DEPENDENT TRANSPORTER"/>
    <property type="match status" value="1"/>
</dbReference>
<feature type="transmembrane region" description="Helical" evidence="9">
    <location>
        <begin position="329"/>
        <end position="353"/>
    </location>
</feature>
<comment type="subcellular location">
    <subcellularLocation>
        <location evidence="1">Membrane</location>
        <topology evidence="1">Multi-pass membrane protein</topology>
    </subcellularLocation>
</comment>
<sequence>MDHKKRESLPLVNLIVPDRLQRRPSDSSPRIHRQESLSPDYEIAFAAVLEKEELNGIAVGLNGATTDGLVVTVKDKRKSLSHPNADYERESWPGKWDFLMACLGYAVGFGNVWRFPSLAYKNGGGAFLIPFFLCSFLAGIPVFFLEVAMGQFMSEGTLTVWRMIPLFKGIGYGTVVIVTLLNIYYIIILAWVFFYLFSSLTSELPWSTCGNYWNTAQCVVGRNTSQLEETHSPETQEAFTLSTDLSGTTTLLHLVGNVTLPMLPKVDAAAEFWRNRVLKLSSGIDTMGDVVWELALCLLLSWILCYFIIWKGTQSSSKVVYVTATAPYIMLFILFIRGVTLPGAINGIIYYVYPDFTRLADSKVWMDAGTQIFFSYAICTSTIVAMGSYNKFHHNCYRDCLILCTVNSFTSFFAGFVIFAVLGFMAHEQGVDVKDLALDGPGLTFIVYPKAIAQMPLAPLWSVLFFVMLVTLGIDSEFVGVEGFVTAISDIYPQLRRKNVREFFIACVCFVYFLIGLIMVTNGGMFVFQLFDNYSASGPTLLWFCFFECIAIGYAYGADKFYDDIELMIGYRINPWCKWCWKYISPVVCAGIFIFSLVTWAPMEYSDINYIFPAWSEGLGWMMALASMLCVPGYIIVKVLQGHGSLKQRLTHLLVPEFNDRHMRRRQETPGVATKL</sequence>
<feature type="binding site" evidence="7">
    <location>
        <position position="475"/>
    </location>
    <ligand>
        <name>Na(+)</name>
        <dbReference type="ChEBI" id="CHEBI:29101"/>
        <label>1</label>
    </ligand>
</feature>
<feature type="transmembrane region" description="Helical" evidence="9">
    <location>
        <begin position="127"/>
        <end position="149"/>
    </location>
</feature>
<organism evidence="10 11">
    <name type="scientific">Hypsibius exemplaris</name>
    <name type="common">Freshwater tardigrade</name>
    <dbReference type="NCBI Taxonomy" id="2072580"/>
    <lineage>
        <taxon>Eukaryota</taxon>
        <taxon>Metazoa</taxon>
        <taxon>Ecdysozoa</taxon>
        <taxon>Tardigrada</taxon>
        <taxon>Eutardigrada</taxon>
        <taxon>Parachela</taxon>
        <taxon>Hypsibioidea</taxon>
        <taxon>Hypsibiidae</taxon>
        <taxon>Hypsibius</taxon>
    </lineage>
</organism>
<dbReference type="AlphaFoldDB" id="A0A1W0W962"/>
<evidence type="ECO:0000256" key="4">
    <source>
        <dbReference type="ARBA" id="ARBA00022847"/>
    </source>
</evidence>
<name>A0A1W0W962_HYPEX</name>
<evidence type="ECO:0000256" key="6">
    <source>
        <dbReference type="ARBA" id="ARBA00023136"/>
    </source>
</evidence>
<feature type="binding site" evidence="7">
    <location>
        <position position="476"/>
    </location>
    <ligand>
        <name>Na(+)</name>
        <dbReference type="ChEBI" id="CHEBI:29101"/>
        <label>1</label>
    </ligand>
</feature>
<gene>
    <name evidence="10" type="ORF">BV898_14036</name>
</gene>
<dbReference type="InterPro" id="IPR037272">
    <property type="entry name" value="SNS_sf"/>
</dbReference>
<keyword evidence="11" id="KW-1185">Reference proteome</keyword>
<keyword evidence="3 9" id="KW-0812">Transmembrane</keyword>
<dbReference type="PANTHER" id="PTHR11616:SF325">
    <property type="entry name" value="TRANSPORTER"/>
    <property type="match status" value="1"/>
</dbReference>
<feature type="binding site" evidence="7">
    <location>
        <position position="375"/>
    </location>
    <ligand>
        <name>Na(+)</name>
        <dbReference type="ChEBI" id="CHEBI:29101"/>
        <label>1</label>
    </ligand>
</feature>
<evidence type="ECO:0000256" key="3">
    <source>
        <dbReference type="ARBA" id="ARBA00022692"/>
    </source>
</evidence>
<evidence type="ECO:0000256" key="1">
    <source>
        <dbReference type="ARBA" id="ARBA00004141"/>
    </source>
</evidence>
<keyword evidence="7" id="KW-0479">Metal-binding</keyword>
<keyword evidence="4" id="KW-0769">Symport</keyword>
<dbReference type="GO" id="GO:0005332">
    <property type="term" value="F:gamma-aminobutyric acid:sodium:chloride symporter activity"/>
    <property type="evidence" value="ECO:0007669"/>
    <property type="project" value="TreeGrafter"/>
</dbReference>
<evidence type="ECO:0000313" key="11">
    <source>
        <dbReference type="Proteomes" id="UP000192578"/>
    </source>
</evidence>
<feature type="binding site" evidence="7">
    <location>
        <position position="106"/>
    </location>
    <ligand>
        <name>Na(+)</name>
        <dbReference type="ChEBI" id="CHEBI:29101"/>
        <label>1</label>
    </ligand>
</feature>
<feature type="transmembrane region" description="Helical" evidence="9">
    <location>
        <begin position="98"/>
        <end position="115"/>
    </location>
</feature>
<evidence type="ECO:0000313" key="10">
    <source>
        <dbReference type="EMBL" id="OQV11692.1"/>
    </source>
</evidence>
<protein>
    <submittedName>
        <fullName evidence="10">Sodium- and chloride-dependent GABA transporter 3</fullName>
    </submittedName>
</protein>
<feature type="transmembrane region" description="Helical" evidence="9">
    <location>
        <begin position="540"/>
        <end position="558"/>
    </location>
</feature>
<keyword evidence="2" id="KW-0813">Transport</keyword>
<reference evidence="11" key="1">
    <citation type="submission" date="2017-01" db="EMBL/GenBank/DDBJ databases">
        <title>Comparative genomics of anhydrobiosis in the tardigrade Hypsibius dujardini.</title>
        <authorList>
            <person name="Yoshida Y."/>
            <person name="Koutsovoulos G."/>
            <person name="Laetsch D."/>
            <person name="Stevens L."/>
            <person name="Kumar S."/>
            <person name="Horikawa D."/>
            <person name="Ishino K."/>
            <person name="Komine S."/>
            <person name="Tomita M."/>
            <person name="Blaxter M."/>
            <person name="Arakawa K."/>
        </authorList>
    </citation>
    <scope>NUCLEOTIDE SEQUENCE [LARGE SCALE GENOMIC DNA]</scope>
    <source>
        <strain evidence="11">Z151</strain>
    </source>
</reference>
<feature type="transmembrane region" description="Helical" evidence="9">
    <location>
        <begin position="373"/>
        <end position="389"/>
    </location>
</feature>
<dbReference type="PROSITE" id="PS00754">
    <property type="entry name" value="NA_NEUROTRAN_SYMP_2"/>
    <property type="match status" value="1"/>
</dbReference>
<dbReference type="CDD" id="cd11496">
    <property type="entry name" value="SLC6sbd-TauT-like"/>
    <property type="match status" value="1"/>
</dbReference>
<feature type="binding site" evidence="7">
    <location>
        <position position="104"/>
    </location>
    <ligand>
        <name>Na(+)</name>
        <dbReference type="ChEBI" id="CHEBI:29101"/>
        <label>1</label>
    </ligand>
</feature>
<evidence type="ECO:0000256" key="5">
    <source>
        <dbReference type="ARBA" id="ARBA00022989"/>
    </source>
</evidence>
<feature type="binding site" evidence="7">
    <location>
        <position position="472"/>
    </location>
    <ligand>
        <name>Na(+)</name>
        <dbReference type="ChEBI" id="CHEBI:29101"/>
        <label>1</label>
    </ligand>
</feature>
<keyword evidence="7" id="KW-0915">Sodium</keyword>
<feature type="binding site" evidence="7">
    <location>
        <position position="107"/>
    </location>
    <ligand>
        <name>Na(+)</name>
        <dbReference type="ChEBI" id="CHEBI:29101"/>
        <label>1</label>
    </ligand>
</feature>
<evidence type="ECO:0000256" key="8">
    <source>
        <dbReference type="PIRSR" id="PIRSR600175-2"/>
    </source>
</evidence>
<dbReference type="GO" id="GO:0046872">
    <property type="term" value="F:metal ion binding"/>
    <property type="evidence" value="ECO:0007669"/>
    <property type="project" value="UniProtKB-KW"/>
</dbReference>
<feature type="transmembrane region" description="Helical" evidence="9">
    <location>
        <begin position="446"/>
        <end position="470"/>
    </location>
</feature>
<dbReference type="PROSITE" id="PS50267">
    <property type="entry name" value="NA_NEUROTRAN_SYMP_3"/>
    <property type="match status" value="1"/>
</dbReference>
<feature type="transmembrane region" description="Helical" evidence="9">
    <location>
        <begin position="621"/>
        <end position="640"/>
    </location>
</feature>
<feature type="binding site" evidence="7">
    <location>
        <position position="407"/>
    </location>
    <ligand>
        <name>Na(+)</name>
        <dbReference type="ChEBI" id="CHEBI:29101"/>
        <label>1</label>
    </ligand>
</feature>
<evidence type="ECO:0000256" key="7">
    <source>
        <dbReference type="PIRSR" id="PIRSR600175-1"/>
    </source>
</evidence>
<dbReference type="Proteomes" id="UP000192578">
    <property type="component" value="Unassembled WGS sequence"/>
</dbReference>
<evidence type="ECO:0000256" key="2">
    <source>
        <dbReference type="ARBA" id="ARBA00022448"/>
    </source>
</evidence>